<dbReference type="SUPFAM" id="SSF55331">
    <property type="entry name" value="Tautomerase/MIF"/>
    <property type="match status" value="1"/>
</dbReference>
<dbReference type="EMBL" id="CP050177">
    <property type="protein sequence ID" value="QIQ01902.1"/>
    <property type="molecule type" value="Genomic_DNA"/>
</dbReference>
<dbReference type="Proteomes" id="UP000501179">
    <property type="component" value="Chromosome"/>
</dbReference>
<evidence type="ECO:0000259" key="1">
    <source>
        <dbReference type="Pfam" id="PF12680"/>
    </source>
</evidence>
<dbReference type="SUPFAM" id="SSF54427">
    <property type="entry name" value="NTF2-like"/>
    <property type="match status" value="1"/>
</dbReference>
<proteinExistence type="predicted"/>
<protein>
    <submittedName>
        <fullName evidence="2">SnoaL-like domain-containing protein</fullName>
    </submittedName>
</protein>
<dbReference type="InterPro" id="IPR037401">
    <property type="entry name" value="SnoaL-like"/>
</dbReference>
<dbReference type="Gene3D" id="3.30.429.10">
    <property type="entry name" value="Macrophage Migration Inhibitory Factor"/>
    <property type="match status" value="1"/>
</dbReference>
<dbReference type="PANTHER" id="PTHR38460:SF1">
    <property type="entry name" value="TAUTOMERASE YOLI-RELATED"/>
    <property type="match status" value="1"/>
</dbReference>
<dbReference type="KEGG" id="slia:HA039_05990"/>
<accession>A0A6G9GUF7</accession>
<dbReference type="PANTHER" id="PTHR38460">
    <property type="entry name" value="TAUTOMERASE YOLI-RELATED"/>
    <property type="match status" value="1"/>
</dbReference>
<evidence type="ECO:0000313" key="2">
    <source>
        <dbReference type="EMBL" id="QIQ01902.1"/>
    </source>
</evidence>
<name>A0A6G9GUF7_9ACTN</name>
<dbReference type="AlphaFoldDB" id="A0A6G9GUF7"/>
<dbReference type="InterPro" id="IPR037479">
    <property type="entry name" value="Tauto_MSAD"/>
</dbReference>
<dbReference type="Pfam" id="PF12680">
    <property type="entry name" value="SnoaL_2"/>
    <property type="match status" value="1"/>
</dbReference>
<organism evidence="2 3">
    <name type="scientific">Streptomyces liangshanensis</name>
    <dbReference type="NCBI Taxonomy" id="2717324"/>
    <lineage>
        <taxon>Bacteria</taxon>
        <taxon>Bacillati</taxon>
        <taxon>Actinomycetota</taxon>
        <taxon>Actinomycetes</taxon>
        <taxon>Kitasatosporales</taxon>
        <taxon>Streptomycetaceae</taxon>
        <taxon>Streptomyces</taxon>
    </lineage>
</organism>
<gene>
    <name evidence="2" type="ORF">HA039_05990</name>
</gene>
<evidence type="ECO:0000313" key="3">
    <source>
        <dbReference type="Proteomes" id="UP000501179"/>
    </source>
</evidence>
<dbReference type="InterPro" id="IPR014347">
    <property type="entry name" value="Tautomerase/MIF_sf"/>
</dbReference>
<dbReference type="InterPro" id="IPR032710">
    <property type="entry name" value="NTF2-like_dom_sf"/>
</dbReference>
<feature type="domain" description="SnoaL-like" evidence="1">
    <location>
        <begin position="156"/>
        <end position="259"/>
    </location>
</feature>
<dbReference type="Pfam" id="PF14552">
    <property type="entry name" value="Tautomerase_2"/>
    <property type="match status" value="1"/>
</dbReference>
<dbReference type="RefSeq" id="WP_167024837.1">
    <property type="nucleotide sequence ID" value="NZ_CP050177.1"/>
</dbReference>
<keyword evidence="3" id="KW-1185">Reference proteome</keyword>
<sequence length="275" mass="30024">MPFVDISLARGKKPEYLRAVSRAVHDALVAELSMKPDDNFQLIHQHDPGEMVFDRAFRGGPRSDDWLVVRVIDGLERGEPAKRRFYRTLVRLLGEGAGVRPEDVFVMMSLAGPDSFSFAGGVIGTDVLAAEALNAADRAPARAAAYTTGELRYALTELFERHDRDLVRPMLRDDLVLRVPRSLPYGGEFTGIQPFENLFSGLPGGDAVWESFTVHVDRIIEADGHLVVQLTNTAVPKSTGTPHVIQNLWLFGVAGGRITTAQLYADTAAAAGLAD</sequence>
<dbReference type="Gene3D" id="3.10.450.50">
    <property type="match status" value="1"/>
</dbReference>
<reference evidence="2 3" key="1">
    <citation type="submission" date="2020-03" db="EMBL/GenBank/DDBJ databases">
        <title>A novel species.</title>
        <authorList>
            <person name="Gao J."/>
        </authorList>
    </citation>
    <scope>NUCLEOTIDE SEQUENCE [LARGE SCALE GENOMIC DNA]</scope>
    <source>
        <strain evidence="2 3">QMT-12</strain>
    </source>
</reference>